<reference evidence="1 2" key="1">
    <citation type="journal article" date="2018" name="BMC Genomics">
        <title>Genomic comparison of Trypanosoma conorhini and Trypanosoma rangeli to Trypanosoma cruzi strains of high and low virulence.</title>
        <authorList>
            <person name="Bradwell K.R."/>
            <person name="Koparde V.N."/>
            <person name="Matveyev A.V."/>
            <person name="Serrano M.G."/>
            <person name="Alves J.M."/>
            <person name="Parikh H."/>
            <person name="Huang B."/>
            <person name="Lee V."/>
            <person name="Espinosa-Alvarez O."/>
            <person name="Ortiz P.A."/>
            <person name="Costa-Martins A.G."/>
            <person name="Teixeira M.M."/>
            <person name="Buck G.A."/>
        </authorList>
    </citation>
    <scope>NUCLEOTIDE SEQUENCE [LARGE SCALE GENOMIC DNA]</scope>
    <source>
        <strain evidence="1 2">AM80</strain>
    </source>
</reference>
<proteinExistence type="predicted"/>
<dbReference type="EMBL" id="MKGL01000300">
    <property type="protein sequence ID" value="RNF00927.1"/>
    <property type="molecule type" value="Genomic_DNA"/>
</dbReference>
<dbReference type="AlphaFoldDB" id="A0A422N618"/>
<comment type="caution">
    <text evidence="1">The sequence shown here is derived from an EMBL/GenBank/DDBJ whole genome shotgun (WGS) entry which is preliminary data.</text>
</comment>
<dbReference type="RefSeq" id="XP_029236040.1">
    <property type="nucleotide sequence ID" value="XM_029384115.1"/>
</dbReference>
<keyword evidence="2" id="KW-1185">Reference proteome</keyword>
<gene>
    <name evidence="1" type="ORF">TraAM80_07318</name>
</gene>
<protein>
    <submittedName>
        <fullName evidence="1">Uncharacterized protein</fullName>
    </submittedName>
</protein>
<organism evidence="1 2">
    <name type="scientific">Trypanosoma rangeli</name>
    <dbReference type="NCBI Taxonomy" id="5698"/>
    <lineage>
        <taxon>Eukaryota</taxon>
        <taxon>Discoba</taxon>
        <taxon>Euglenozoa</taxon>
        <taxon>Kinetoplastea</taxon>
        <taxon>Metakinetoplastina</taxon>
        <taxon>Trypanosomatida</taxon>
        <taxon>Trypanosomatidae</taxon>
        <taxon>Trypanosoma</taxon>
        <taxon>Herpetosoma</taxon>
    </lineage>
</organism>
<dbReference type="Proteomes" id="UP000283634">
    <property type="component" value="Unassembled WGS sequence"/>
</dbReference>
<name>A0A422N618_TRYRA</name>
<evidence type="ECO:0000313" key="2">
    <source>
        <dbReference type="Proteomes" id="UP000283634"/>
    </source>
</evidence>
<dbReference type="GeneID" id="40331251"/>
<accession>A0A422N618</accession>
<evidence type="ECO:0000313" key="1">
    <source>
        <dbReference type="EMBL" id="RNF00927.1"/>
    </source>
</evidence>
<sequence length="111" mass="12428">MIFSYEFLANAVRHVILLNFDATEAVAKGKCGKVTLPQLINPPRTEAGWGRSQLLLFCHYLMIGEKSEESSSSLLPLGYCVNNIHIAMQAMLRRITCFSFSPLHIFLLGEP</sequence>